<feature type="coiled-coil region" evidence="1">
    <location>
        <begin position="575"/>
        <end position="606"/>
    </location>
</feature>
<dbReference type="Proteomes" id="UP000887578">
    <property type="component" value="Unplaced"/>
</dbReference>
<feature type="coiled-coil region" evidence="1">
    <location>
        <begin position="448"/>
        <end position="536"/>
    </location>
</feature>
<dbReference type="WBParaSite" id="PDA_v2.g23009.t1">
    <property type="protein sequence ID" value="PDA_v2.g23009.t1"/>
    <property type="gene ID" value="PDA_v2.g23009"/>
</dbReference>
<feature type="coiled-coil region" evidence="1">
    <location>
        <begin position="768"/>
        <end position="816"/>
    </location>
</feature>
<evidence type="ECO:0000256" key="1">
    <source>
        <dbReference type="SAM" id="Coils"/>
    </source>
</evidence>
<feature type="region of interest" description="Disordered" evidence="2">
    <location>
        <begin position="108"/>
        <end position="129"/>
    </location>
</feature>
<evidence type="ECO:0000313" key="5">
    <source>
        <dbReference type="WBParaSite" id="PDA_v2.g23009.t1"/>
    </source>
</evidence>
<feature type="coiled-coil region" evidence="1">
    <location>
        <begin position="171"/>
        <end position="331"/>
    </location>
</feature>
<sequence>MGSKIVDKIHKIQEQSQQKAGKAIQEIQTTIQQLSQQPDITEETFVQIHQQLSQLPENDPTVAQLQQQVEEVKAKNDSRNALKRKLNDNINANMDKLKNIQQNVMVVEEEQPESGKKRGKKSKTPKEPQIIGDTRDKQIENLRKAIDIIESDIVPSNNDIARKASEGGLDVTSLEAEEQKAKDLLDTLKSKLSEKEKEHEKIVEALNDSQNLNNFVNEVSVAEEQQPTDQNNLNAENAQATLDNLIKRANDLKEHLDKEPSDDVLQTFTNDERAQYDENRDNANELLKKLLEKCNDLQKQLDNISQWKAKKSELDEQANAINETIQSLKDEFNTPQSLSSANDGLRRAEAIEPRIKEAQKQLRKTNDWLQKQLPGNNEVKEQLNELEGLLNNLSTTRENLINRLEKDIESEKKLIADQNALIDSINKLGEDAIAVHKSDDLDRKPAALAAIHEQLKPIEDKLQQLENRAQDANTSISHNETLNNIPLIRERLNNIAESLNEQEKDAADNLALAGISSNLNREISILRDDIDKAERIDNDPAATVDDLRKVVEILESSLPHVEQADILLQQIDPNNSNATELLNKSKDELSQLRERLDTTRQAANDRANQLEQFNTDLDNIANDINNTLKAINDLRPTDPQVSIENVNELKQQNVLNGDKLKNKEGQLKDLEPLTQPLARLNALTQQQQSLDNQLNKLYDDIQNETAKRQELETFNNQINKAEDDIANAERDIDATLPNDISLLEQINEQQLIPINELITSIDSLPIPNDEMKNRKKAIKKRSKAINDKLSKKLENARKQNDIISTINDELAKLENATQPITSKYENGEIKHPLAEAKEDCNALNKIIEGISPLNIDEISDKPIRDALSKRAEQLRSNVKSFTSPLNEDINAEEKLLQDHKNLLAKISDLGINVAALGETGIIDDEIRKSGDLVEQLRKLRKPANNIDTKMQQPLNHIEHSIKDEMLSPQLDNIQAQLDEKRKYLENRAKINTIAPQIELLTNNNKHLMI</sequence>
<dbReference type="Pfam" id="PF24531">
    <property type="entry name" value="ANC1_spectrin"/>
    <property type="match status" value="1"/>
</dbReference>
<evidence type="ECO:0000259" key="3">
    <source>
        <dbReference type="Pfam" id="PF24531"/>
    </source>
</evidence>
<keyword evidence="4" id="KW-1185">Reference proteome</keyword>
<feature type="coiled-coil region" evidence="1">
    <location>
        <begin position="376"/>
        <end position="421"/>
    </location>
</feature>
<organism evidence="4 5">
    <name type="scientific">Panagrolaimus davidi</name>
    <dbReference type="NCBI Taxonomy" id="227884"/>
    <lineage>
        <taxon>Eukaryota</taxon>
        <taxon>Metazoa</taxon>
        <taxon>Ecdysozoa</taxon>
        <taxon>Nematoda</taxon>
        <taxon>Chromadorea</taxon>
        <taxon>Rhabditida</taxon>
        <taxon>Tylenchina</taxon>
        <taxon>Panagrolaimomorpha</taxon>
        <taxon>Panagrolaimoidea</taxon>
        <taxon>Panagrolaimidae</taxon>
        <taxon>Panagrolaimus</taxon>
    </lineage>
</organism>
<feature type="coiled-coil region" evidence="1">
    <location>
        <begin position="680"/>
        <end position="731"/>
    </location>
</feature>
<dbReference type="AlphaFoldDB" id="A0A914PW53"/>
<evidence type="ECO:0000256" key="2">
    <source>
        <dbReference type="SAM" id="MobiDB-lite"/>
    </source>
</evidence>
<proteinExistence type="predicted"/>
<dbReference type="SUPFAM" id="SSF46966">
    <property type="entry name" value="Spectrin repeat"/>
    <property type="match status" value="2"/>
</dbReference>
<keyword evidence="1" id="KW-0175">Coiled coil</keyword>
<evidence type="ECO:0000313" key="4">
    <source>
        <dbReference type="Proteomes" id="UP000887578"/>
    </source>
</evidence>
<dbReference type="InterPro" id="IPR057132">
    <property type="entry name" value="ANC1_spectrin_dom"/>
</dbReference>
<reference evidence="5" key="1">
    <citation type="submission" date="2022-11" db="UniProtKB">
        <authorList>
            <consortium name="WormBaseParasite"/>
        </authorList>
    </citation>
    <scope>IDENTIFICATION</scope>
</reference>
<name>A0A914PW53_9BILA</name>
<feature type="domain" description="Nuclear anchorage protein 1 spectrin repeat" evidence="3">
    <location>
        <begin position="798"/>
        <end position="895"/>
    </location>
</feature>
<accession>A0A914PW53</accession>
<protein>
    <recommendedName>
        <fullName evidence="3">Nuclear anchorage protein 1 spectrin repeat domain-containing protein</fullName>
    </recommendedName>
</protein>